<feature type="non-terminal residue" evidence="2">
    <location>
        <position position="171"/>
    </location>
</feature>
<dbReference type="RefSeq" id="XP_047775790.1">
    <property type="nucleotide sequence ID" value="XM_047920910.1"/>
</dbReference>
<dbReference type="Proteomes" id="UP000814176">
    <property type="component" value="Unassembled WGS sequence"/>
</dbReference>
<name>A0ABQ8K7X2_9APHY</name>
<protein>
    <recommendedName>
        <fullName evidence="1">DUF6570 domain-containing protein</fullName>
    </recommendedName>
</protein>
<dbReference type="EMBL" id="JADCUA010000020">
    <property type="protein sequence ID" value="KAH9833024.1"/>
    <property type="molecule type" value="Genomic_DNA"/>
</dbReference>
<sequence>MLATCRNCRQRRRTRYDAHRLANQPAQALNDDDIDPIDDRLAAADGVDVVEPDEYAQFFGDDSDFMDIDVPEENALPAQEAELLTKFYTKLSELSLETCVVCHEQGFDMKLKDGVCSRCHRDRAEPVKKFAPANNVSPSLERPACLKYLTDMEEMLISRVLPMMQVRYTRG</sequence>
<evidence type="ECO:0000313" key="3">
    <source>
        <dbReference type="Proteomes" id="UP000814176"/>
    </source>
</evidence>
<keyword evidence="3" id="KW-1185">Reference proteome</keyword>
<feature type="domain" description="DUF6570" evidence="1">
    <location>
        <begin position="127"/>
        <end position="168"/>
    </location>
</feature>
<evidence type="ECO:0000259" key="1">
    <source>
        <dbReference type="Pfam" id="PF20209"/>
    </source>
</evidence>
<gene>
    <name evidence="2" type="ORF">C8Q71DRAFT_713391</name>
</gene>
<comment type="caution">
    <text evidence="2">The sequence shown here is derived from an EMBL/GenBank/DDBJ whole genome shotgun (WGS) entry which is preliminary data.</text>
</comment>
<dbReference type="InterPro" id="IPR036280">
    <property type="entry name" value="Multihaem_cyt_sf"/>
</dbReference>
<dbReference type="Pfam" id="PF20209">
    <property type="entry name" value="DUF6570"/>
    <property type="match status" value="1"/>
</dbReference>
<dbReference type="SUPFAM" id="SSF48695">
    <property type="entry name" value="Multiheme cytochromes"/>
    <property type="match status" value="1"/>
</dbReference>
<accession>A0ABQ8K7X2</accession>
<organism evidence="2 3">
    <name type="scientific">Rhodofomes roseus</name>
    <dbReference type="NCBI Taxonomy" id="34475"/>
    <lineage>
        <taxon>Eukaryota</taxon>
        <taxon>Fungi</taxon>
        <taxon>Dikarya</taxon>
        <taxon>Basidiomycota</taxon>
        <taxon>Agaricomycotina</taxon>
        <taxon>Agaricomycetes</taxon>
        <taxon>Polyporales</taxon>
        <taxon>Rhodofomes</taxon>
    </lineage>
</organism>
<dbReference type="GeneID" id="72001642"/>
<dbReference type="InterPro" id="IPR046700">
    <property type="entry name" value="DUF6570"/>
</dbReference>
<reference evidence="2 3" key="1">
    <citation type="journal article" date="2021" name="Environ. Microbiol.">
        <title>Gene family expansions and transcriptome signatures uncover fungal adaptations to wood decay.</title>
        <authorList>
            <person name="Hage H."/>
            <person name="Miyauchi S."/>
            <person name="Viragh M."/>
            <person name="Drula E."/>
            <person name="Min B."/>
            <person name="Chaduli D."/>
            <person name="Navarro D."/>
            <person name="Favel A."/>
            <person name="Norest M."/>
            <person name="Lesage-Meessen L."/>
            <person name="Balint B."/>
            <person name="Merenyi Z."/>
            <person name="de Eugenio L."/>
            <person name="Morin E."/>
            <person name="Martinez A.T."/>
            <person name="Baldrian P."/>
            <person name="Stursova M."/>
            <person name="Martinez M.J."/>
            <person name="Novotny C."/>
            <person name="Magnuson J.K."/>
            <person name="Spatafora J.W."/>
            <person name="Maurice S."/>
            <person name="Pangilinan J."/>
            <person name="Andreopoulos W."/>
            <person name="LaButti K."/>
            <person name="Hundley H."/>
            <person name="Na H."/>
            <person name="Kuo A."/>
            <person name="Barry K."/>
            <person name="Lipzen A."/>
            <person name="Henrissat B."/>
            <person name="Riley R."/>
            <person name="Ahrendt S."/>
            <person name="Nagy L.G."/>
            <person name="Grigoriev I.V."/>
            <person name="Martin F."/>
            <person name="Rosso M.N."/>
        </authorList>
    </citation>
    <scope>NUCLEOTIDE SEQUENCE [LARGE SCALE GENOMIC DNA]</scope>
    <source>
        <strain evidence="2 3">CIRM-BRFM 1785</strain>
    </source>
</reference>
<evidence type="ECO:0000313" key="2">
    <source>
        <dbReference type="EMBL" id="KAH9833024.1"/>
    </source>
</evidence>
<proteinExistence type="predicted"/>